<protein>
    <submittedName>
        <fullName evidence="1">Uncharacterized protein</fullName>
    </submittedName>
</protein>
<evidence type="ECO:0000313" key="1">
    <source>
        <dbReference type="EMBL" id="MED6161508.1"/>
    </source>
</evidence>
<keyword evidence="2" id="KW-1185">Reference proteome</keyword>
<accession>A0ABU6UPG7</accession>
<comment type="caution">
    <text evidence="1">The sequence shown here is derived from an EMBL/GenBank/DDBJ whole genome shotgun (WGS) entry which is preliminary data.</text>
</comment>
<reference evidence="1 2" key="1">
    <citation type="journal article" date="2023" name="Plants (Basel)">
        <title>Bridging the Gap: Combining Genomics and Transcriptomics Approaches to Understand Stylosanthes scabra, an Orphan Legume from the Brazilian Caatinga.</title>
        <authorList>
            <person name="Ferreira-Neto J.R.C."/>
            <person name="da Silva M.D."/>
            <person name="Binneck E."/>
            <person name="de Melo N.F."/>
            <person name="da Silva R.H."/>
            <person name="de Melo A.L.T.M."/>
            <person name="Pandolfi V."/>
            <person name="Bustamante F.O."/>
            <person name="Brasileiro-Vidal A.C."/>
            <person name="Benko-Iseppon A.M."/>
        </authorList>
    </citation>
    <scope>NUCLEOTIDE SEQUENCE [LARGE SCALE GENOMIC DNA]</scope>
    <source>
        <tissue evidence="1">Leaves</tissue>
    </source>
</reference>
<dbReference type="EMBL" id="JASCZI010121385">
    <property type="protein sequence ID" value="MED6161508.1"/>
    <property type="molecule type" value="Genomic_DNA"/>
</dbReference>
<gene>
    <name evidence="1" type="ORF">PIB30_061407</name>
</gene>
<sequence length="87" mass="9987">MEEHVSASISASFILPLSRRASYSPPTSPDRVGHLGFERRSTLDLPCHYYRSRPFIGRRSVHCDFSAELVPVPWAVDEMTRLRLVWS</sequence>
<organism evidence="1 2">
    <name type="scientific">Stylosanthes scabra</name>
    <dbReference type="NCBI Taxonomy" id="79078"/>
    <lineage>
        <taxon>Eukaryota</taxon>
        <taxon>Viridiplantae</taxon>
        <taxon>Streptophyta</taxon>
        <taxon>Embryophyta</taxon>
        <taxon>Tracheophyta</taxon>
        <taxon>Spermatophyta</taxon>
        <taxon>Magnoliopsida</taxon>
        <taxon>eudicotyledons</taxon>
        <taxon>Gunneridae</taxon>
        <taxon>Pentapetalae</taxon>
        <taxon>rosids</taxon>
        <taxon>fabids</taxon>
        <taxon>Fabales</taxon>
        <taxon>Fabaceae</taxon>
        <taxon>Papilionoideae</taxon>
        <taxon>50 kb inversion clade</taxon>
        <taxon>dalbergioids sensu lato</taxon>
        <taxon>Dalbergieae</taxon>
        <taxon>Pterocarpus clade</taxon>
        <taxon>Stylosanthes</taxon>
    </lineage>
</organism>
<proteinExistence type="predicted"/>
<evidence type="ECO:0000313" key="2">
    <source>
        <dbReference type="Proteomes" id="UP001341840"/>
    </source>
</evidence>
<name>A0ABU6UPG7_9FABA</name>
<dbReference type="Proteomes" id="UP001341840">
    <property type="component" value="Unassembled WGS sequence"/>
</dbReference>